<protein>
    <submittedName>
        <fullName evidence="2">Uncharacterized protein</fullName>
    </submittedName>
</protein>
<dbReference type="EMBL" id="BNCO01000097">
    <property type="protein sequence ID" value="GIL67376.1"/>
    <property type="molecule type" value="Genomic_DNA"/>
</dbReference>
<reference evidence="2" key="1">
    <citation type="journal article" date="2021" name="Proc. Natl. Acad. Sci. U.S.A.">
        <title>Three genomes in the algal genus Volvox reveal the fate of a haploid sex-determining region after a transition to homothallism.</title>
        <authorList>
            <person name="Yamamoto K."/>
            <person name="Hamaji T."/>
            <person name="Kawai-Toyooka H."/>
            <person name="Matsuzaki R."/>
            <person name="Takahashi F."/>
            <person name="Nishimura Y."/>
            <person name="Kawachi M."/>
            <person name="Noguchi H."/>
            <person name="Minakuchi Y."/>
            <person name="Umen J.G."/>
            <person name="Toyoda A."/>
            <person name="Nozaki H."/>
        </authorList>
    </citation>
    <scope>NUCLEOTIDE SEQUENCE</scope>
    <source>
        <strain evidence="2">NIES-3780</strain>
    </source>
</reference>
<evidence type="ECO:0000256" key="1">
    <source>
        <dbReference type="SAM" id="MobiDB-lite"/>
    </source>
</evidence>
<dbReference type="Proteomes" id="UP000747399">
    <property type="component" value="Unassembled WGS sequence"/>
</dbReference>
<gene>
    <name evidence="2" type="ORF">Vafri_20759</name>
</gene>
<accession>A0A8J4BS17</accession>
<evidence type="ECO:0000313" key="2">
    <source>
        <dbReference type="EMBL" id="GIL67376.1"/>
    </source>
</evidence>
<organism evidence="2 3">
    <name type="scientific">Volvox africanus</name>
    <dbReference type="NCBI Taxonomy" id="51714"/>
    <lineage>
        <taxon>Eukaryota</taxon>
        <taxon>Viridiplantae</taxon>
        <taxon>Chlorophyta</taxon>
        <taxon>core chlorophytes</taxon>
        <taxon>Chlorophyceae</taxon>
        <taxon>CS clade</taxon>
        <taxon>Chlamydomonadales</taxon>
        <taxon>Volvocaceae</taxon>
        <taxon>Volvox</taxon>
    </lineage>
</organism>
<proteinExistence type="predicted"/>
<dbReference type="AlphaFoldDB" id="A0A8J4BS17"/>
<comment type="caution">
    <text evidence="2">The sequence shown here is derived from an EMBL/GenBank/DDBJ whole genome shotgun (WGS) entry which is preliminary data.</text>
</comment>
<evidence type="ECO:0000313" key="3">
    <source>
        <dbReference type="Proteomes" id="UP000747399"/>
    </source>
</evidence>
<name>A0A8J4BS17_9CHLO</name>
<sequence length="108" mass="11721">MMSMPAHRTSSRNATSATGSPAAARLHDSLLPLLLQPCRTQTAAAAAAGDGGGGVQICTKGPMLTMLQLLLLVLLLETMSRRLQLSRHHWFRIVRTLHHLGSMPVRRC</sequence>
<keyword evidence="3" id="KW-1185">Reference proteome</keyword>
<feature type="region of interest" description="Disordered" evidence="1">
    <location>
        <begin position="1"/>
        <end position="22"/>
    </location>
</feature>